<gene>
    <name evidence="6" type="ORF">GZ77_21980</name>
</gene>
<organism evidence="6 7">
    <name type="scientific">Endozoicomonas montiporae</name>
    <dbReference type="NCBI Taxonomy" id="1027273"/>
    <lineage>
        <taxon>Bacteria</taxon>
        <taxon>Pseudomonadati</taxon>
        <taxon>Pseudomonadota</taxon>
        <taxon>Gammaproteobacteria</taxon>
        <taxon>Oceanospirillales</taxon>
        <taxon>Endozoicomonadaceae</taxon>
        <taxon>Endozoicomonas</taxon>
    </lineage>
</organism>
<dbReference type="eggNOG" id="COG0583">
    <property type="taxonomic scope" value="Bacteria"/>
</dbReference>
<dbReference type="Gene3D" id="3.40.190.290">
    <property type="match status" value="1"/>
</dbReference>
<evidence type="ECO:0000256" key="2">
    <source>
        <dbReference type="ARBA" id="ARBA00023015"/>
    </source>
</evidence>
<dbReference type="PANTHER" id="PTHR30126">
    <property type="entry name" value="HTH-TYPE TRANSCRIPTIONAL REGULATOR"/>
    <property type="match status" value="1"/>
</dbReference>
<evidence type="ECO:0000256" key="4">
    <source>
        <dbReference type="ARBA" id="ARBA00023163"/>
    </source>
</evidence>
<dbReference type="GO" id="GO:0003700">
    <property type="term" value="F:DNA-binding transcription factor activity"/>
    <property type="evidence" value="ECO:0007669"/>
    <property type="project" value="InterPro"/>
</dbReference>
<dbReference type="PANTHER" id="PTHR30126:SF94">
    <property type="entry name" value="LYSR FAMILY TRANSCRIPTIONAL REGULATOR"/>
    <property type="match status" value="1"/>
</dbReference>
<dbReference type="Proteomes" id="UP000028006">
    <property type="component" value="Unassembled WGS sequence"/>
</dbReference>
<proteinExistence type="inferred from homology"/>
<dbReference type="SUPFAM" id="SSF46785">
    <property type="entry name" value="Winged helix' DNA-binding domain"/>
    <property type="match status" value="1"/>
</dbReference>
<evidence type="ECO:0000256" key="3">
    <source>
        <dbReference type="ARBA" id="ARBA00023125"/>
    </source>
</evidence>
<feature type="domain" description="HTH lysR-type" evidence="5">
    <location>
        <begin position="3"/>
        <end position="60"/>
    </location>
</feature>
<dbReference type="RefSeq" id="WP_034878949.1">
    <property type="nucleotide sequence ID" value="NZ_JOKG01000005.1"/>
</dbReference>
<sequence>MHITLRQLEIFKAVAQCGRVTAAAEQLFISQPAASMALSELEKHLGPLFDRHQGASMNLNDAGRALLPMACELVDRAKEIEQQFVEGGCYEQGVLKISASSTVGNNLMPKILGDFIKEFPKIRTELMIDNTRNIVSSLVEMDIDMAVVEGTCLHPDIDVHTWREDELVIIAHPDHPLTRKDSVELNDLKDENWILRESGSGTRELFDEVIAAQLVNPKIFMSLNRSEAIKQAVADGLGIGCISRLAVWRAVNGGLLSIINVRDLSLKRYFYLLLNRNKYRSGVVQKTVDFILSSKESL</sequence>
<dbReference type="InterPro" id="IPR000847">
    <property type="entry name" value="LysR_HTH_N"/>
</dbReference>
<dbReference type="EMBL" id="JOKG01000005">
    <property type="protein sequence ID" value="KEQ11806.1"/>
    <property type="molecule type" value="Genomic_DNA"/>
</dbReference>
<accession>A0A081N033</accession>
<dbReference type="SUPFAM" id="SSF53850">
    <property type="entry name" value="Periplasmic binding protein-like II"/>
    <property type="match status" value="1"/>
</dbReference>
<dbReference type="InterPro" id="IPR005119">
    <property type="entry name" value="LysR_subst-bd"/>
</dbReference>
<evidence type="ECO:0000256" key="1">
    <source>
        <dbReference type="ARBA" id="ARBA00009437"/>
    </source>
</evidence>
<dbReference type="PROSITE" id="PS50931">
    <property type="entry name" value="HTH_LYSR"/>
    <property type="match status" value="1"/>
</dbReference>
<dbReference type="GO" id="GO:0000976">
    <property type="term" value="F:transcription cis-regulatory region binding"/>
    <property type="evidence" value="ECO:0007669"/>
    <property type="project" value="TreeGrafter"/>
</dbReference>
<keyword evidence="4" id="KW-0804">Transcription</keyword>
<dbReference type="InterPro" id="IPR036388">
    <property type="entry name" value="WH-like_DNA-bd_sf"/>
</dbReference>
<reference evidence="6 7" key="1">
    <citation type="submission" date="2014-06" db="EMBL/GenBank/DDBJ databases">
        <title>Whole Genome Sequences of Three Symbiotic Endozoicomonas Bacteria.</title>
        <authorList>
            <person name="Neave M.J."/>
            <person name="Apprill A."/>
            <person name="Voolstra C.R."/>
        </authorList>
    </citation>
    <scope>NUCLEOTIDE SEQUENCE [LARGE SCALE GENOMIC DNA]</scope>
    <source>
        <strain evidence="6 7">LMG 24815</strain>
    </source>
</reference>
<comment type="caution">
    <text evidence="6">The sequence shown here is derived from an EMBL/GenBank/DDBJ whole genome shotgun (WGS) entry which is preliminary data.</text>
</comment>
<dbReference type="CDD" id="cd08420">
    <property type="entry name" value="PBP2_CysL_like"/>
    <property type="match status" value="1"/>
</dbReference>
<evidence type="ECO:0000313" key="6">
    <source>
        <dbReference type="EMBL" id="KEQ11806.1"/>
    </source>
</evidence>
<protein>
    <recommendedName>
        <fullName evidence="5">HTH lysR-type domain-containing protein</fullName>
    </recommendedName>
</protein>
<dbReference type="InterPro" id="IPR036390">
    <property type="entry name" value="WH_DNA-bd_sf"/>
</dbReference>
<evidence type="ECO:0000259" key="5">
    <source>
        <dbReference type="PROSITE" id="PS50931"/>
    </source>
</evidence>
<dbReference type="Gene3D" id="1.10.10.10">
    <property type="entry name" value="Winged helix-like DNA-binding domain superfamily/Winged helix DNA-binding domain"/>
    <property type="match status" value="1"/>
</dbReference>
<dbReference type="Pfam" id="PF03466">
    <property type="entry name" value="LysR_substrate"/>
    <property type="match status" value="1"/>
</dbReference>
<dbReference type="AlphaFoldDB" id="A0A081N033"/>
<evidence type="ECO:0000313" key="7">
    <source>
        <dbReference type="Proteomes" id="UP000028006"/>
    </source>
</evidence>
<keyword evidence="3" id="KW-0238">DNA-binding</keyword>
<name>A0A081N033_9GAMM</name>
<dbReference type="Pfam" id="PF00126">
    <property type="entry name" value="HTH_1"/>
    <property type="match status" value="1"/>
</dbReference>
<keyword evidence="7" id="KW-1185">Reference proteome</keyword>
<keyword evidence="2" id="KW-0805">Transcription regulation</keyword>
<comment type="similarity">
    <text evidence="1">Belongs to the LysR transcriptional regulatory family.</text>
</comment>